<dbReference type="Proteomes" id="UP000000305">
    <property type="component" value="Unassembled WGS sequence"/>
</dbReference>
<dbReference type="GO" id="GO:0005737">
    <property type="term" value="C:cytoplasm"/>
    <property type="evidence" value="ECO:0000318"/>
    <property type="project" value="GO_Central"/>
</dbReference>
<evidence type="ECO:0000256" key="3">
    <source>
        <dbReference type="ARBA" id="ARBA00022777"/>
    </source>
</evidence>
<dbReference type="GO" id="GO:0046854">
    <property type="term" value="P:phosphatidylinositol phosphate biosynthetic process"/>
    <property type="evidence" value="ECO:0000318"/>
    <property type="project" value="GO_Central"/>
</dbReference>
<dbReference type="PANTHER" id="PTHR12400">
    <property type="entry name" value="INOSITOL POLYPHOSPHATE KINASE"/>
    <property type="match status" value="1"/>
</dbReference>
<dbReference type="HOGENOM" id="CLU_014862_4_0_1"/>
<dbReference type="EC" id="2.7.-.-" evidence="4"/>
<dbReference type="PANTHER" id="PTHR12400:SF21">
    <property type="entry name" value="KINASE"/>
    <property type="match status" value="1"/>
</dbReference>
<dbReference type="GO" id="GO:0000828">
    <property type="term" value="F:inositol hexakisphosphate kinase activity"/>
    <property type="evidence" value="ECO:0000318"/>
    <property type="project" value="GO_Central"/>
</dbReference>
<evidence type="ECO:0000313" key="5">
    <source>
        <dbReference type="EMBL" id="EFX63240.1"/>
    </source>
</evidence>
<feature type="non-terminal residue" evidence="5">
    <location>
        <position position="1"/>
    </location>
</feature>
<organism evidence="5 6">
    <name type="scientific">Daphnia pulex</name>
    <name type="common">Water flea</name>
    <dbReference type="NCBI Taxonomy" id="6669"/>
    <lineage>
        <taxon>Eukaryota</taxon>
        <taxon>Metazoa</taxon>
        <taxon>Ecdysozoa</taxon>
        <taxon>Arthropoda</taxon>
        <taxon>Crustacea</taxon>
        <taxon>Branchiopoda</taxon>
        <taxon>Diplostraca</taxon>
        <taxon>Cladocera</taxon>
        <taxon>Anomopoda</taxon>
        <taxon>Daphniidae</taxon>
        <taxon>Daphnia</taxon>
    </lineage>
</organism>
<reference evidence="5 6" key="1">
    <citation type="journal article" date="2011" name="Science">
        <title>The ecoresponsive genome of Daphnia pulex.</title>
        <authorList>
            <person name="Colbourne J.K."/>
            <person name="Pfrender M.E."/>
            <person name="Gilbert D."/>
            <person name="Thomas W.K."/>
            <person name="Tucker A."/>
            <person name="Oakley T.H."/>
            <person name="Tokishita S."/>
            <person name="Aerts A."/>
            <person name="Arnold G.J."/>
            <person name="Basu M.K."/>
            <person name="Bauer D.J."/>
            <person name="Caceres C.E."/>
            <person name="Carmel L."/>
            <person name="Casola C."/>
            <person name="Choi J.H."/>
            <person name="Detter J.C."/>
            <person name="Dong Q."/>
            <person name="Dusheyko S."/>
            <person name="Eads B.D."/>
            <person name="Frohlich T."/>
            <person name="Geiler-Samerotte K.A."/>
            <person name="Gerlach D."/>
            <person name="Hatcher P."/>
            <person name="Jogdeo S."/>
            <person name="Krijgsveld J."/>
            <person name="Kriventseva E.V."/>
            <person name="Kultz D."/>
            <person name="Laforsch C."/>
            <person name="Lindquist E."/>
            <person name="Lopez J."/>
            <person name="Manak J.R."/>
            <person name="Muller J."/>
            <person name="Pangilinan J."/>
            <person name="Patwardhan R.P."/>
            <person name="Pitluck S."/>
            <person name="Pritham E.J."/>
            <person name="Rechtsteiner A."/>
            <person name="Rho M."/>
            <person name="Rogozin I.B."/>
            <person name="Sakarya O."/>
            <person name="Salamov A."/>
            <person name="Schaack S."/>
            <person name="Shapiro H."/>
            <person name="Shiga Y."/>
            <person name="Skalitzky C."/>
            <person name="Smith Z."/>
            <person name="Souvorov A."/>
            <person name="Sung W."/>
            <person name="Tang Z."/>
            <person name="Tsuchiya D."/>
            <person name="Tu H."/>
            <person name="Vos H."/>
            <person name="Wang M."/>
            <person name="Wolf Y.I."/>
            <person name="Yamagata H."/>
            <person name="Yamada T."/>
            <person name="Ye Y."/>
            <person name="Shaw J.R."/>
            <person name="Andrews J."/>
            <person name="Crease T.J."/>
            <person name="Tang H."/>
            <person name="Lucas S.M."/>
            <person name="Robertson H.M."/>
            <person name="Bork P."/>
            <person name="Koonin E.V."/>
            <person name="Zdobnov E.M."/>
            <person name="Grigoriev I.V."/>
            <person name="Lynch M."/>
            <person name="Boore J.L."/>
        </authorList>
    </citation>
    <scope>NUCLEOTIDE SEQUENCE [LARGE SCALE GENOMIC DNA]</scope>
</reference>
<dbReference type="KEGG" id="dpx:DAPPUDRAFT_67244"/>
<dbReference type="OrthoDB" id="2573163at2759"/>
<proteinExistence type="inferred from homology"/>
<evidence type="ECO:0000256" key="4">
    <source>
        <dbReference type="RuleBase" id="RU363090"/>
    </source>
</evidence>
<dbReference type="eggNOG" id="KOG1620">
    <property type="taxonomic scope" value="Eukaryota"/>
</dbReference>
<dbReference type="Gene3D" id="3.30.470.160">
    <property type="entry name" value="Inositol polyphosphate kinase"/>
    <property type="match status" value="1"/>
</dbReference>
<sequence length="238" mass="26548">FMMLENVASASKFQNPCVLDLKMGTRQHGDDASAEKRTRQMAKCAASTSASLGLRLCGMKVYDATTGNFVSRDKYFGRRLDADGLRRALVQFFASGGSRRSEIIDAILDRLRLLRLAVEKQETFRFYSSSLLIVYEGCDENPEFLSHPDLYFLNPDAGNVLLDAASSKPDNCWSDCVDVRMIDFAHTTFSGYLGLDERVHWGPDNGYLLGLENLTDILRGLRGCSSYAHQKNTLCLSS</sequence>
<dbReference type="Pfam" id="PF03770">
    <property type="entry name" value="IPK"/>
    <property type="match status" value="1"/>
</dbReference>
<dbReference type="EMBL" id="GL733142">
    <property type="protein sequence ID" value="EFX63240.1"/>
    <property type="molecule type" value="Genomic_DNA"/>
</dbReference>
<dbReference type="GO" id="GO:0005634">
    <property type="term" value="C:nucleus"/>
    <property type="evidence" value="ECO:0000318"/>
    <property type="project" value="GO_Central"/>
</dbReference>
<comment type="similarity">
    <text evidence="1 4">Belongs to the inositol phosphokinase (IPK) family.</text>
</comment>
<evidence type="ECO:0000313" key="6">
    <source>
        <dbReference type="Proteomes" id="UP000000305"/>
    </source>
</evidence>
<dbReference type="OMA" id="HNICETI"/>
<gene>
    <name evidence="5" type="ORF">DAPPUDRAFT_67244</name>
</gene>
<keyword evidence="2 4" id="KW-0808">Transferase</keyword>
<name>E9HYE1_DAPPU</name>
<dbReference type="PhylomeDB" id="E9HYE1"/>
<evidence type="ECO:0000256" key="1">
    <source>
        <dbReference type="ARBA" id="ARBA00007374"/>
    </source>
</evidence>
<keyword evidence="6" id="KW-1185">Reference proteome</keyword>
<evidence type="ECO:0000256" key="2">
    <source>
        <dbReference type="ARBA" id="ARBA00022679"/>
    </source>
</evidence>
<accession>E9HYE1</accession>
<protein>
    <recommendedName>
        <fullName evidence="4">Kinase</fullName>
        <ecNumber evidence="4">2.7.-.-</ecNumber>
    </recommendedName>
</protein>
<keyword evidence="3 4" id="KW-0418">Kinase</keyword>
<dbReference type="AlphaFoldDB" id="E9HYE1"/>
<dbReference type="GO" id="GO:0032958">
    <property type="term" value="P:inositol phosphate biosynthetic process"/>
    <property type="evidence" value="ECO:0000318"/>
    <property type="project" value="GO_Central"/>
</dbReference>
<dbReference type="SUPFAM" id="SSF56104">
    <property type="entry name" value="SAICAR synthase-like"/>
    <property type="match status" value="1"/>
</dbReference>
<dbReference type="InParanoid" id="E9HYE1"/>
<dbReference type="InterPro" id="IPR005522">
    <property type="entry name" value="IPK"/>
</dbReference>
<dbReference type="InterPro" id="IPR038286">
    <property type="entry name" value="IPK_sf"/>
</dbReference>